<dbReference type="Proteomes" id="UP000321797">
    <property type="component" value="Unassembled WGS sequence"/>
</dbReference>
<dbReference type="RefSeq" id="WP_276763726.1">
    <property type="nucleotide sequence ID" value="NZ_SSGD01000186.1"/>
</dbReference>
<proteinExistence type="predicted"/>
<comment type="caution">
    <text evidence="2">The sequence shown here is derived from an EMBL/GenBank/DDBJ whole genome shotgun (WGS) entry which is preliminary data.</text>
</comment>
<feature type="compositionally biased region" description="Low complexity" evidence="1">
    <location>
        <begin position="209"/>
        <end position="226"/>
    </location>
</feature>
<organism evidence="2 3">
    <name type="scientific">Mycolicibacter arupensis</name>
    <dbReference type="NCBI Taxonomy" id="342002"/>
    <lineage>
        <taxon>Bacteria</taxon>
        <taxon>Bacillati</taxon>
        <taxon>Actinomycetota</taxon>
        <taxon>Actinomycetes</taxon>
        <taxon>Mycobacteriales</taxon>
        <taxon>Mycobacteriaceae</taxon>
        <taxon>Mycolicibacter</taxon>
    </lineage>
</organism>
<name>A0A5C7XDI4_9MYCO</name>
<accession>A0A5C7XDI4</accession>
<evidence type="ECO:0000313" key="2">
    <source>
        <dbReference type="EMBL" id="TXI48121.1"/>
    </source>
</evidence>
<dbReference type="AlphaFoldDB" id="A0A5C7XDI4"/>
<dbReference type="EMBL" id="SSGD01000186">
    <property type="protein sequence ID" value="TXI48121.1"/>
    <property type="molecule type" value="Genomic_DNA"/>
</dbReference>
<evidence type="ECO:0000256" key="1">
    <source>
        <dbReference type="SAM" id="MobiDB-lite"/>
    </source>
</evidence>
<feature type="compositionally biased region" description="Basic and acidic residues" evidence="1">
    <location>
        <begin position="170"/>
        <end position="188"/>
    </location>
</feature>
<gene>
    <name evidence="2" type="ORF">E6Q54_24145</name>
</gene>
<evidence type="ECO:0000313" key="3">
    <source>
        <dbReference type="Proteomes" id="UP000321797"/>
    </source>
</evidence>
<feature type="compositionally biased region" description="Basic residues" evidence="1">
    <location>
        <begin position="227"/>
        <end position="236"/>
    </location>
</feature>
<protein>
    <submittedName>
        <fullName evidence="2">Uncharacterized protein</fullName>
    </submittedName>
</protein>
<sequence length="244" mass="26290">MTDPSTPGRIIKYSEEWWTTRSPEVRARRCHAKNGNGDQCGKVAMEAQRVCGTHGGRAPAAKRAAQRRLDEASDRMVKQLLGIAESAESEAVKLAAVKDALDRAMGKATTTVEIGPKPVQPYEEVLNDIVGVAHITRAESRARQGLPPDEPRALPASEQMEVVDAELVDEPEHGPRGRTPGDRPDDPTSRGAPRSGPPSRPPGRELATFEDATADTAAANRAAARMGRVRRVRCRQSKASPGPI</sequence>
<feature type="region of interest" description="Disordered" evidence="1">
    <location>
        <begin position="139"/>
        <end position="244"/>
    </location>
</feature>
<reference evidence="2 3" key="1">
    <citation type="submission" date="2018-09" db="EMBL/GenBank/DDBJ databases">
        <title>Metagenome Assembled Genomes from an Advanced Water Purification Facility.</title>
        <authorList>
            <person name="Stamps B.W."/>
            <person name="Spear J.R."/>
        </authorList>
    </citation>
    <scope>NUCLEOTIDE SEQUENCE [LARGE SCALE GENOMIC DNA]</scope>
    <source>
        <strain evidence="2">Bin_29_2</strain>
    </source>
</reference>